<keyword evidence="1" id="KW-0378">Hydrolase</keyword>
<gene>
    <name evidence="1" type="ORF">NCTC12195_02442</name>
</gene>
<dbReference type="EMBL" id="UHDK01000001">
    <property type="protein sequence ID" value="SUM32991.1"/>
    <property type="molecule type" value="Genomic_DNA"/>
</dbReference>
<reference evidence="1 2" key="1">
    <citation type="submission" date="2018-06" db="EMBL/GenBank/DDBJ databases">
        <authorList>
            <consortium name="Pathogen Informatics"/>
            <person name="Doyle S."/>
        </authorList>
    </citation>
    <scope>NUCLEOTIDE SEQUENCE [LARGE SCALE GENOMIC DNA]</scope>
    <source>
        <strain evidence="1 2">NCTC12195</strain>
    </source>
</reference>
<dbReference type="AlphaFoldDB" id="A0A380FHS6"/>
<evidence type="ECO:0000313" key="2">
    <source>
        <dbReference type="Proteomes" id="UP000255277"/>
    </source>
</evidence>
<evidence type="ECO:0000313" key="1">
    <source>
        <dbReference type="EMBL" id="SUM32991.1"/>
    </source>
</evidence>
<sequence>MGKALPFRNDVPTNETWDTTDLFLSDQQFL</sequence>
<protein>
    <submittedName>
        <fullName evidence="1">Oligoendopeptidase F</fullName>
        <ecNumber evidence="1">3.4.24.-</ecNumber>
    </submittedName>
</protein>
<proteinExistence type="predicted"/>
<name>A0A380FHS6_STAGA</name>
<dbReference type="GO" id="GO:0016787">
    <property type="term" value="F:hydrolase activity"/>
    <property type="evidence" value="ECO:0007669"/>
    <property type="project" value="UniProtKB-KW"/>
</dbReference>
<organism evidence="1 2">
    <name type="scientific">Staphylococcus gallinarum</name>
    <dbReference type="NCBI Taxonomy" id="1293"/>
    <lineage>
        <taxon>Bacteria</taxon>
        <taxon>Bacillati</taxon>
        <taxon>Bacillota</taxon>
        <taxon>Bacilli</taxon>
        <taxon>Bacillales</taxon>
        <taxon>Staphylococcaceae</taxon>
        <taxon>Staphylococcus</taxon>
    </lineage>
</organism>
<accession>A0A380FHS6</accession>
<dbReference type="EC" id="3.4.24.-" evidence="1"/>
<dbReference type="Proteomes" id="UP000255277">
    <property type="component" value="Unassembled WGS sequence"/>
</dbReference>